<accession>E6QRD4</accession>
<organism evidence="4">
    <name type="scientific">mine drainage metagenome</name>
    <dbReference type="NCBI Taxonomy" id="410659"/>
    <lineage>
        <taxon>unclassified sequences</taxon>
        <taxon>metagenomes</taxon>
        <taxon>ecological metagenomes</taxon>
    </lineage>
</organism>
<dbReference type="Pfam" id="PF00156">
    <property type="entry name" value="Pribosyltran"/>
    <property type="match status" value="1"/>
</dbReference>
<dbReference type="GO" id="GO:0016757">
    <property type="term" value="F:glycosyltransferase activity"/>
    <property type="evidence" value="ECO:0007669"/>
    <property type="project" value="UniProtKB-KW"/>
</dbReference>
<evidence type="ECO:0000259" key="3">
    <source>
        <dbReference type="Pfam" id="PF18912"/>
    </source>
</evidence>
<comment type="similarity">
    <text evidence="1">Belongs to the ComF/GntX family.</text>
</comment>
<dbReference type="Gene3D" id="3.40.50.2020">
    <property type="match status" value="1"/>
</dbReference>
<protein>
    <submittedName>
        <fullName evidence="4">Gluconate periplasmic binding protein with phosphoribosyltransferase domain, GNT I system</fullName>
    </submittedName>
</protein>
<keyword evidence="4" id="KW-0328">Glycosyltransferase</keyword>
<keyword evidence="4" id="KW-0808">Transferase</keyword>
<dbReference type="AlphaFoldDB" id="E6QRD4"/>
<reference evidence="4" key="1">
    <citation type="submission" date="2009-10" db="EMBL/GenBank/DDBJ databases">
        <title>Diversity of trophic interactions inside an arsenic-rich microbial ecosystem.</title>
        <authorList>
            <person name="Bertin P.N."/>
            <person name="Heinrich-Salmeron A."/>
            <person name="Pelletier E."/>
            <person name="Goulhen-Chollet F."/>
            <person name="Arsene-Ploetze F."/>
            <person name="Gallien S."/>
            <person name="Calteau A."/>
            <person name="Vallenet D."/>
            <person name="Casiot C."/>
            <person name="Chane-Woon-Ming B."/>
            <person name="Giloteaux L."/>
            <person name="Barakat M."/>
            <person name="Bonnefoy V."/>
            <person name="Bruneel O."/>
            <person name="Chandler M."/>
            <person name="Cleiss J."/>
            <person name="Duran R."/>
            <person name="Elbaz-Poulichet F."/>
            <person name="Fonknechten N."/>
            <person name="Lauga B."/>
            <person name="Mornico D."/>
            <person name="Ortet P."/>
            <person name="Schaeffer C."/>
            <person name="Siguier P."/>
            <person name="Alexander Thil Smith A."/>
            <person name="Van Dorsselaer A."/>
            <person name="Weissenbach J."/>
            <person name="Medigue C."/>
            <person name="Le Paslier D."/>
        </authorList>
    </citation>
    <scope>NUCLEOTIDE SEQUENCE</scope>
</reference>
<gene>
    <name evidence="4" type="primary">gntX</name>
    <name evidence="4" type="ORF">CARN7_0551</name>
</gene>
<dbReference type="InterPro" id="IPR051910">
    <property type="entry name" value="ComF/GntX_DNA_util-trans"/>
</dbReference>
<dbReference type="Pfam" id="PF18912">
    <property type="entry name" value="DZR_2"/>
    <property type="match status" value="1"/>
</dbReference>
<dbReference type="PANTHER" id="PTHR47505">
    <property type="entry name" value="DNA UTILIZATION PROTEIN YHGH"/>
    <property type="match status" value="1"/>
</dbReference>
<dbReference type="CDD" id="cd06223">
    <property type="entry name" value="PRTases_typeI"/>
    <property type="match status" value="1"/>
</dbReference>
<feature type="domain" description="Double zinc ribbon" evidence="3">
    <location>
        <begin position="6"/>
        <end position="58"/>
    </location>
</feature>
<comment type="caution">
    <text evidence="4">The sequence shown here is derived from an EMBL/GenBank/DDBJ whole genome shotgun (WGS) entry which is preliminary data.</text>
</comment>
<dbReference type="SUPFAM" id="SSF53271">
    <property type="entry name" value="PRTase-like"/>
    <property type="match status" value="1"/>
</dbReference>
<dbReference type="InterPro" id="IPR044005">
    <property type="entry name" value="DZR_2"/>
</dbReference>
<sequence length="227" mass="25375">MQVLPTLWRQNCVLCTDDAKNAALCPTCRSDLPNMPDSLCPICALPVSEPGVLCGSCLKHPPAYERTLAAYAYNFPLDRLVHAFKYHHQFSLLDTLTAPLVEALQHHPRPDALLPMPLHPWRLRERGYNQALLLAQHLARQLKLPLLTHSCQRTRATAEQARLSREQRLENLRGAFACDVTVQGLHIAIVDDVMTSGSSVQHLAQSLKQAGARTVECWVVARALQIR</sequence>
<dbReference type="InterPro" id="IPR000836">
    <property type="entry name" value="PRTase_dom"/>
</dbReference>
<evidence type="ECO:0000313" key="4">
    <source>
        <dbReference type="EMBL" id="CBI09806.1"/>
    </source>
</evidence>
<name>E6QRD4_9ZZZZ</name>
<proteinExistence type="inferred from homology"/>
<evidence type="ECO:0000256" key="1">
    <source>
        <dbReference type="ARBA" id="ARBA00008007"/>
    </source>
</evidence>
<feature type="domain" description="Phosphoribosyltransferase" evidence="2">
    <location>
        <begin position="131"/>
        <end position="222"/>
    </location>
</feature>
<evidence type="ECO:0000259" key="2">
    <source>
        <dbReference type="Pfam" id="PF00156"/>
    </source>
</evidence>
<dbReference type="InterPro" id="IPR029057">
    <property type="entry name" value="PRTase-like"/>
</dbReference>
<dbReference type="PANTHER" id="PTHR47505:SF1">
    <property type="entry name" value="DNA UTILIZATION PROTEIN YHGH"/>
    <property type="match status" value="1"/>
</dbReference>
<dbReference type="EMBL" id="CABR01000053">
    <property type="protein sequence ID" value="CBI09806.1"/>
    <property type="molecule type" value="Genomic_DNA"/>
</dbReference>